<dbReference type="RefSeq" id="WP_166698767.1">
    <property type="nucleotide sequence ID" value="NZ_JAAQTL010000001.1"/>
</dbReference>
<dbReference type="Proteomes" id="UP000518878">
    <property type="component" value="Unassembled WGS sequence"/>
</dbReference>
<sequence length="220" mass="25147">MQPTDRQPFAELLAEVMTYYRQACVPFVIDVFWNGLRMHEFEDVKRAFSLHARDPDRGQFPPRLADITRLLEGSTQTQGMRAWAKVERAVKSVGAYRSVSFDDPLIHVVLVEMGGWVPLCRCAAEDLPFKAREFERRYAAYRLRRELPAFPPRLIGESEAENNLSGREYQVRPVLIGDTEKAVRVIEQGSDSATLRITDAKYVAGHLLARISHDRREDAA</sequence>
<organism evidence="2 3">
    <name type="scientific">Luteibacter yeojuensis</name>
    <dbReference type="NCBI Taxonomy" id="345309"/>
    <lineage>
        <taxon>Bacteria</taxon>
        <taxon>Pseudomonadati</taxon>
        <taxon>Pseudomonadota</taxon>
        <taxon>Gammaproteobacteria</taxon>
        <taxon>Lysobacterales</taxon>
        <taxon>Rhodanobacteraceae</taxon>
        <taxon>Luteibacter</taxon>
    </lineage>
</organism>
<protein>
    <recommendedName>
        <fullName evidence="1">DUF6475 domain-containing protein</fullName>
    </recommendedName>
</protein>
<dbReference type="InterPro" id="IPR045521">
    <property type="entry name" value="DUF6475"/>
</dbReference>
<name>A0A7X5TPZ7_9GAMM</name>
<proteinExistence type="predicted"/>
<dbReference type="Pfam" id="PF20081">
    <property type="entry name" value="DUF6475"/>
    <property type="match status" value="1"/>
</dbReference>
<accession>A0A7X5TPZ7</accession>
<evidence type="ECO:0000313" key="2">
    <source>
        <dbReference type="EMBL" id="NID14987.1"/>
    </source>
</evidence>
<dbReference type="AlphaFoldDB" id="A0A7X5TPZ7"/>
<reference evidence="2 3" key="1">
    <citation type="journal article" date="2006" name="Int. J. Syst. Evol. Microbiol.">
        <title>Dyella yeojuensis sp. nov., isolated from greenhouse soil in Korea.</title>
        <authorList>
            <person name="Kim B.Y."/>
            <person name="Weon H.Y."/>
            <person name="Lee K.H."/>
            <person name="Seok S.J."/>
            <person name="Kwon S.W."/>
            <person name="Go S.J."/>
            <person name="Stackebrandt E."/>
        </authorList>
    </citation>
    <scope>NUCLEOTIDE SEQUENCE [LARGE SCALE GENOMIC DNA]</scope>
    <source>
        <strain evidence="2 3">DSM 17673</strain>
    </source>
</reference>
<dbReference type="EMBL" id="JAAQTL010000001">
    <property type="protein sequence ID" value="NID14987.1"/>
    <property type="molecule type" value="Genomic_DNA"/>
</dbReference>
<evidence type="ECO:0000313" key="3">
    <source>
        <dbReference type="Proteomes" id="UP000518878"/>
    </source>
</evidence>
<comment type="caution">
    <text evidence="2">The sequence shown here is derived from an EMBL/GenBank/DDBJ whole genome shotgun (WGS) entry which is preliminary data.</text>
</comment>
<evidence type="ECO:0000259" key="1">
    <source>
        <dbReference type="Pfam" id="PF20081"/>
    </source>
</evidence>
<feature type="domain" description="DUF6475" evidence="1">
    <location>
        <begin position="99"/>
        <end position="189"/>
    </location>
</feature>
<gene>
    <name evidence="2" type="ORF">HBF32_05835</name>
</gene>
<keyword evidence="3" id="KW-1185">Reference proteome</keyword>